<name>A0A916JSG2_9BACL</name>
<dbReference type="InterPro" id="IPR051540">
    <property type="entry name" value="S-2-haloacid_dehalogenase"/>
</dbReference>
<reference evidence="2" key="1">
    <citation type="submission" date="2021-06" db="EMBL/GenBank/DDBJ databases">
        <authorList>
            <person name="Criscuolo A."/>
        </authorList>
    </citation>
    <scope>NUCLEOTIDE SEQUENCE</scope>
    <source>
        <strain evidence="2">CIP111600</strain>
    </source>
</reference>
<dbReference type="AlphaFoldDB" id="A0A916JSG2"/>
<sequence>MIKAVVFDCYGTLVDTGNGSVKAAETILAARNSTVNVEQFYKKWKQLHHEICCSSPFKTEADAFLLSLERLYEIYSIDGRAQEDVTIMLDTLGNRFVYPEVLETLARLADSFELVIGSNSDHEPLMRDISRNQIHIANVHSSESLQAYKPNAIFFERLLSELKLAPHEVVYVGDSPVDDIEGSAQAGIRNIWINRKKGAFTGTVAPTYECEDLRGVGECLLSDPAH</sequence>
<dbReference type="EMBL" id="CAJVAS010000001">
    <property type="protein sequence ID" value="CAG7597179.1"/>
    <property type="molecule type" value="Genomic_DNA"/>
</dbReference>
<dbReference type="PANTHER" id="PTHR43316">
    <property type="entry name" value="HYDROLASE, HALOACID DELAHOGENASE-RELATED"/>
    <property type="match status" value="1"/>
</dbReference>
<evidence type="ECO:0000256" key="1">
    <source>
        <dbReference type="ARBA" id="ARBA00022801"/>
    </source>
</evidence>
<dbReference type="Pfam" id="PF00702">
    <property type="entry name" value="Hydrolase"/>
    <property type="match status" value="1"/>
</dbReference>
<dbReference type="PANTHER" id="PTHR43316:SF9">
    <property type="entry name" value="ACID DEHALOGENASE, PUTATIVE (AFU_ORTHOLOGUE AFUA_6G14460)-RELATED"/>
    <property type="match status" value="1"/>
</dbReference>
<dbReference type="SFLD" id="SFLDS00003">
    <property type="entry name" value="Haloacid_Dehalogenase"/>
    <property type="match status" value="1"/>
</dbReference>
<dbReference type="Proteomes" id="UP000693672">
    <property type="component" value="Unassembled WGS sequence"/>
</dbReference>
<dbReference type="NCBIfam" id="TIGR01549">
    <property type="entry name" value="HAD-SF-IA-v1"/>
    <property type="match status" value="1"/>
</dbReference>
<keyword evidence="3" id="KW-1185">Reference proteome</keyword>
<evidence type="ECO:0000313" key="2">
    <source>
        <dbReference type="EMBL" id="CAG7597179.1"/>
    </source>
</evidence>
<organism evidence="2 3">
    <name type="scientific">Paenibacillus solanacearum</name>
    <dbReference type="NCBI Taxonomy" id="2048548"/>
    <lineage>
        <taxon>Bacteria</taxon>
        <taxon>Bacillati</taxon>
        <taxon>Bacillota</taxon>
        <taxon>Bacilli</taxon>
        <taxon>Bacillales</taxon>
        <taxon>Paenibacillaceae</taxon>
        <taxon>Paenibacillus</taxon>
    </lineage>
</organism>
<dbReference type="RefSeq" id="WP_218089958.1">
    <property type="nucleotide sequence ID" value="NZ_CAJVAS010000001.1"/>
</dbReference>
<proteinExistence type="predicted"/>
<comment type="caution">
    <text evidence="2">The sequence shown here is derived from an EMBL/GenBank/DDBJ whole genome shotgun (WGS) entry which is preliminary data.</text>
</comment>
<keyword evidence="1 2" id="KW-0378">Hydrolase</keyword>
<protein>
    <submittedName>
        <fullName evidence="2">(S)-2-haloacid dehalogenase 4A</fullName>
        <ecNumber evidence="2">3.8.1.2</ecNumber>
    </submittedName>
</protein>
<dbReference type="InterPro" id="IPR006439">
    <property type="entry name" value="HAD-SF_hydro_IA"/>
</dbReference>
<dbReference type="SFLD" id="SFLDG01129">
    <property type="entry name" value="C1.5:_HAD__Beta-PGM__Phosphata"/>
    <property type="match status" value="1"/>
</dbReference>
<dbReference type="GO" id="GO:0018784">
    <property type="term" value="F:(S)-2-haloacid dehalogenase activity"/>
    <property type="evidence" value="ECO:0007669"/>
    <property type="project" value="UniProtKB-EC"/>
</dbReference>
<accession>A0A916JSG2</accession>
<gene>
    <name evidence="2" type="primary">hdl IVa</name>
    <name evidence="2" type="ORF">PAESOLCIP111_00124</name>
</gene>
<dbReference type="EC" id="3.8.1.2" evidence="2"/>
<evidence type="ECO:0000313" key="3">
    <source>
        <dbReference type="Proteomes" id="UP000693672"/>
    </source>
</evidence>